<proteinExistence type="inferred from homology"/>
<dbReference type="HAMAP" id="MF_00460">
    <property type="entry name" value="UPF0125_RnfH"/>
    <property type="match status" value="1"/>
</dbReference>
<dbReference type="NCBIfam" id="NF002490">
    <property type="entry name" value="PRK01777.1"/>
    <property type="match status" value="1"/>
</dbReference>
<comment type="similarity">
    <text evidence="1 2">Belongs to the UPF0125 (RnfH) family.</text>
</comment>
<dbReference type="InterPro" id="IPR016155">
    <property type="entry name" value="Mopterin_synth/thiamin_S_b"/>
</dbReference>
<dbReference type="PANTHER" id="PTHR37483:SF1">
    <property type="entry name" value="UPF0125 PROTEIN RATB"/>
    <property type="match status" value="1"/>
</dbReference>
<evidence type="ECO:0000256" key="3">
    <source>
        <dbReference type="SAM" id="MobiDB-lite"/>
    </source>
</evidence>
<reference evidence="4" key="1">
    <citation type="journal article" date="2020" name="mSystems">
        <title>Genome- and Community-Level Interaction Insights into Carbon Utilization and Element Cycling Functions of Hydrothermarchaeota in Hydrothermal Sediment.</title>
        <authorList>
            <person name="Zhou Z."/>
            <person name="Liu Y."/>
            <person name="Xu W."/>
            <person name="Pan J."/>
            <person name="Luo Z.H."/>
            <person name="Li M."/>
        </authorList>
    </citation>
    <scope>NUCLEOTIDE SEQUENCE [LARGE SCALE GENOMIC DNA]</scope>
    <source>
        <strain evidence="4">HyVt-535</strain>
    </source>
</reference>
<dbReference type="PANTHER" id="PTHR37483">
    <property type="entry name" value="UPF0125 PROTEIN RATB"/>
    <property type="match status" value="1"/>
</dbReference>
<dbReference type="SUPFAM" id="SSF54285">
    <property type="entry name" value="MoaD/ThiS"/>
    <property type="match status" value="1"/>
</dbReference>
<organism evidence="4">
    <name type="scientific">Thiolapillus brandeum</name>
    <dbReference type="NCBI Taxonomy" id="1076588"/>
    <lineage>
        <taxon>Bacteria</taxon>
        <taxon>Pseudomonadati</taxon>
        <taxon>Pseudomonadota</taxon>
        <taxon>Gammaproteobacteria</taxon>
        <taxon>Chromatiales</taxon>
        <taxon>Sedimenticolaceae</taxon>
        <taxon>Thiolapillus</taxon>
    </lineage>
</organism>
<dbReference type="Pfam" id="PF03658">
    <property type="entry name" value="Ub-RnfH"/>
    <property type="match status" value="1"/>
</dbReference>
<feature type="region of interest" description="Disordered" evidence="3">
    <location>
        <begin position="81"/>
        <end position="110"/>
    </location>
</feature>
<accession>A0A7C5N0P2</accession>
<feature type="compositionally biased region" description="Basic residues" evidence="3">
    <location>
        <begin position="82"/>
        <end position="97"/>
    </location>
</feature>
<gene>
    <name evidence="4" type="ORF">ENJ98_06950</name>
</gene>
<name>A0A7C5N0P2_9GAMM</name>
<dbReference type="Proteomes" id="UP000886100">
    <property type="component" value="Unassembled WGS sequence"/>
</dbReference>
<evidence type="ECO:0000256" key="1">
    <source>
        <dbReference type="ARBA" id="ARBA00010645"/>
    </source>
</evidence>
<dbReference type="InterPro" id="IPR005346">
    <property type="entry name" value="RnfH"/>
</dbReference>
<dbReference type="AlphaFoldDB" id="A0A7C5N0P2"/>
<dbReference type="InterPro" id="IPR037021">
    <property type="entry name" value="RnfH_sf"/>
</dbReference>
<evidence type="ECO:0000256" key="2">
    <source>
        <dbReference type="HAMAP-Rule" id="MF_00460"/>
    </source>
</evidence>
<comment type="caution">
    <text evidence="4">The sequence shown here is derived from an EMBL/GenBank/DDBJ whole genome shotgun (WGS) entry which is preliminary data.</text>
</comment>
<evidence type="ECO:0000313" key="4">
    <source>
        <dbReference type="EMBL" id="HHH13960.1"/>
    </source>
</evidence>
<dbReference type="EMBL" id="DROM01000418">
    <property type="protein sequence ID" value="HHH13960.1"/>
    <property type="molecule type" value="Genomic_DNA"/>
</dbReference>
<protein>
    <recommendedName>
        <fullName evidence="2">UPF0125 protein ENJ98_06950</fullName>
    </recommendedName>
</protein>
<sequence>MIQVEVAYALPDEQIVRVVEGEPGMTVQEAIERSGILELHPEIDLSKNKVGVFGKAARLDAVLYPGDRVEIYRPLIADPKEARKKRAAKGKPMRKGGGRNDSGARDKQGE</sequence>
<dbReference type="Gene3D" id="3.10.20.280">
    <property type="entry name" value="RnfH-like"/>
    <property type="match status" value="1"/>
</dbReference>